<dbReference type="AlphaFoldDB" id="A0A8H3XNJ5"/>
<gene>
    <name evidence="1" type="ORF">F8M41_024583</name>
</gene>
<keyword evidence="2" id="KW-1185">Reference proteome</keyword>
<accession>A0A8H3XNJ5</accession>
<comment type="caution">
    <text evidence="1">The sequence shown here is derived from an EMBL/GenBank/DDBJ whole genome shotgun (WGS) entry which is preliminary data.</text>
</comment>
<dbReference type="OrthoDB" id="2311372at2759"/>
<sequence length="500" mass="57523">MIKKVVRDAYMCFVMEREPRLLSTKYYEFHCDTSVKNVHVYFKKHKAVTWCIQNYVKYILETEAELDFYQAFNLFTDSLNLLKQLISTPVSVRAFCTDYLAWLESEAGSAILKLCNNVFSTEKMHKQSVVLHNTVEETVCLNAKTNAFQAHLWSGSPLSVETSKTPRTSPQTFRALTSLLNTPDKRPFEKEEFQQYIQKISIVCAFDRTIEDLTKEIGEELAKEVLAIRDNNPDVWTTSLEHYIDTVVEGDNETFKNKAQVKPSNVGEELFKLYCEKIFIDFFHLVDIIPLMSRKISERKHIVYQISSLFKFYERTFSSIEFDWIESHVHNAKIMKSATNSGIVKVDIKGTRVSDGLDIFHMEVAGPPCNATDKHIMGDTIKTMRTDILNLIAILRNHLDCGISLATKIRVYSIQSINARLTLYALSMLSDGRFLANELATAVIPFSFSGRSQYKGVLRMIAIFHSEITKQEELINEINRLVFRPKDVTVRQVLKIPELE</sequence>
<organism evidence="1 2">
    <name type="scientific">Gigaspora margarita</name>
    <dbReference type="NCBI Taxonomy" id="4874"/>
    <lineage>
        <taxon>Eukaryota</taxon>
        <taxon>Fungi</taxon>
        <taxon>Fungi incertae sedis</taxon>
        <taxon>Mucoromycota</taxon>
        <taxon>Glomeromycotina</taxon>
        <taxon>Glomeromycetes</taxon>
        <taxon>Diversisporales</taxon>
        <taxon>Gigasporaceae</taxon>
        <taxon>Gigaspora</taxon>
    </lineage>
</organism>
<dbReference type="EMBL" id="WTPW01000842">
    <property type="protein sequence ID" value="KAF0475635.1"/>
    <property type="molecule type" value="Genomic_DNA"/>
</dbReference>
<name>A0A8H3XNJ5_GIGMA</name>
<proteinExistence type="predicted"/>
<evidence type="ECO:0000313" key="1">
    <source>
        <dbReference type="EMBL" id="KAF0475635.1"/>
    </source>
</evidence>
<reference evidence="1 2" key="1">
    <citation type="journal article" date="2019" name="Environ. Microbiol.">
        <title>At the nexus of three kingdoms: the genome of the mycorrhizal fungus Gigaspora margarita provides insights into plant, endobacterial and fungal interactions.</title>
        <authorList>
            <person name="Venice F."/>
            <person name="Ghignone S."/>
            <person name="Salvioli di Fossalunga A."/>
            <person name="Amselem J."/>
            <person name="Novero M."/>
            <person name="Xianan X."/>
            <person name="Sedzielewska Toro K."/>
            <person name="Morin E."/>
            <person name="Lipzen A."/>
            <person name="Grigoriev I.V."/>
            <person name="Henrissat B."/>
            <person name="Martin F.M."/>
            <person name="Bonfante P."/>
        </authorList>
    </citation>
    <scope>NUCLEOTIDE SEQUENCE [LARGE SCALE GENOMIC DNA]</scope>
    <source>
        <strain evidence="1 2">BEG34</strain>
    </source>
</reference>
<protein>
    <submittedName>
        <fullName evidence="1">Uncharacterized protein</fullName>
    </submittedName>
</protein>
<evidence type="ECO:0000313" key="2">
    <source>
        <dbReference type="Proteomes" id="UP000439903"/>
    </source>
</evidence>
<dbReference type="Proteomes" id="UP000439903">
    <property type="component" value="Unassembled WGS sequence"/>
</dbReference>